<evidence type="ECO:0000313" key="3">
    <source>
        <dbReference type="EMBL" id="RHH41323.1"/>
    </source>
</evidence>
<dbReference type="AlphaFoldDB" id="A0A414WTQ7"/>
<evidence type="ECO:0000313" key="5">
    <source>
        <dbReference type="Proteomes" id="UP000283329"/>
    </source>
</evidence>
<dbReference type="Pfam" id="PF00534">
    <property type="entry name" value="Glycos_transf_1"/>
    <property type="match status" value="1"/>
</dbReference>
<proteinExistence type="predicted"/>
<dbReference type="Gene3D" id="3.40.50.2000">
    <property type="entry name" value="Glycogen Phosphorylase B"/>
    <property type="match status" value="2"/>
</dbReference>
<dbReference type="InterPro" id="IPR001296">
    <property type="entry name" value="Glyco_trans_1"/>
</dbReference>
<dbReference type="Proteomes" id="UP000283329">
    <property type="component" value="Unassembled WGS sequence"/>
</dbReference>
<sequence length="372" mass="43014">MSSNPIRVLYVNGGLMNRGGIESYMMNYYRHFDRDKVQIDFVVHNAGGFGYYDEEIKSLGGKIFILPQKSKHPLSYISKLKKVLKQGEYKIIHTHMDAMGAWVLKTAKTCGIPVRIAHSHNTQHLTTSLLKLFFLERARKMVNLYATHRMACSEVAGRWLFANESFQVIRNAVDIDKFKFNKEIRKVIRDNYHISDDEFVIGHVGRFDIQKNHSFLIDVFAKLCQSSKSKIRLMLIGEGYLLEEITKKVQDCHLEDKVIFTGVRDDANLFYNAFDLFVLPSLFEGLPVVSIETQMNGCTTFFSSVITTECRIAPNIGYLPLDINVWVREIIAQIRKKEIRQAASFDLHSSGYDINEEAKRLQQIYMYLWKNN</sequence>
<dbReference type="EMBL" id="QRJR01000028">
    <property type="protein sequence ID" value="RHH41336.1"/>
    <property type="molecule type" value="Genomic_DNA"/>
</dbReference>
<dbReference type="RefSeq" id="WP_118299687.1">
    <property type="nucleotide sequence ID" value="NZ_QRJR01000028.1"/>
</dbReference>
<protein>
    <submittedName>
        <fullName evidence="4">Glycosyltransferase family 1 protein</fullName>
    </submittedName>
</protein>
<name>A0A414WTQ7_BACOV</name>
<dbReference type="EMBL" id="QRJR01000028">
    <property type="protein sequence ID" value="RHH41323.1"/>
    <property type="molecule type" value="Genomic_DNA"/>
</dbReference>
<dbReference type="GO" id="GO:0016757">
    <property type="term" value="F:glycosyltransferase activity"/>
    <property type="evidence" value="ECO:0007669"/>
    <property type="project" value="InterPro"/>
</dbReference>
<feature type="domain" description="Glycosyltransferase subfamily 4-like N-terminal" evidence="2">
    <location>
        <begin position="19"/>
        <end position="176"/>
    </location>
</feature>
<dbReference type="InterPro" id="IPR028098">
    <property type="entry name" value="Glyco_trans_4-like_N"/>
</dbReference>
<gene>
    <name evidence="3" type="ORF">DW206_20890</name>
    <name evidence="4" type="ORF">DW206_20960</name>
</gene>
<feature type="domain" description="Glycosyl transferase family 1" evidence="1">
    <location>
        <begin position="187"/>
        <end position="303"/>
    </location>
</feature>
<dbReference type="PANTHER" id="PTHR45947">
    <property type="entry name" value="SULFOQUINOVOSYL TRANSFERASE SQD2"/>
    <property type="match status" value="1"/>
</dbReference>
<evidence type="ECO:0000259" key="2">
    <source>
        <dbReference type="Pfam" id="PF13439"/>
    </source>
</evidence>
<dbReference type="CDD" id="cd03812">
    <property type="entry name" value="GT4_CapH-like"/>
    <property type="match status" value="1"/>
</dbReference>
<dbReference type="Pfam" id="PF13439">
    <property type="entry name" value="Glyco_transf_4"/>
    <property type="match status" value="1"/>
</dbReference>
<comment type="caution">
    <text evidence="4">The sequence shown here is derived from an EMBL/GenBank/DDBJ whole genome shotgun (WGS) entry which is preliminary data.</text>
</comment>
<organism evidence="4 5">
    <name type="scientific">Bacteroides ovatus</name>
    <dbReference type="NCBI Taxonomy" id="28116"/>
    <lineage>
        <taxon>Bacteria</taxon>
        <taxon>Pseudomonadati</taxon>
        <taxon>Bacteroidota</taxon>
        <taxon>Bacteroidia</taxon>
        <taxon>Bacteroidales</taxon>
        <taxon>Bacteroidaceae</taxon>
        <taxon>Bacteroides</taxon>
    </lineage>
</organism>
<accession>A0A414WTQ7</accession>
<reference evidence="4 5" key="1">
    <citation type="submission" date="2018-08" db="EMBL/GenBank/DDBJ databases">
        <title>A genome reference for cultivated species of the human gut microbiota.</title>
        <authorList>
            <person name="Zou Y."/>
            <person name="Xue W."/>
            <person name="Luo G."/>
        </authorList>
    </citation>
    <scope>NUCLEOTIDE SEQUENCE [LARGE SCALE GENOMIC DNA]</scope>
    <source>
        <strain evidence="4 5">AM17-48</strain>
    </source>
</reference>
<evidence type="ECO:0000313" key="4">
    <source>
        <dbReference type="EMBL" id="RHH41336.1"/>
    </source>
</evidence>
<dbReference type="SUPFAM" id="SSF53756">
    <property type="entry name" value="UDP-Glycosyltransferase/glycogen phosphorylase"/>
    <property type="match status" value="1"/>
</dbReference>
<dbReference type="PANTHER" id="PTHR45947:SF3">
    <property type="entry name" value="SULFOQUINOVOSYL TRANSFERASE SQD2"/>
    <property type="match status" value="1"/>
</dbReference>
<dbReference type="InterPro" id="IPR050194">
    <property type="entry name" value="Glycosyltransferase_grp1"/>
</dbReference>
<evidence type="ECO:0000259" key="1">
    <source>
        <dbReference type="Pfam" id="PF00534"/>
    </source>
</evidence>
<keyword evidence="4" id="KW-0808">Transferase</keyword>